<evidence type="ECO:0000313" key="2">
    <source>
        <dbReference type="EMBL" id="KZV34084.1"/>
    </source>
</evidence>
<sequence>MAAAAANNLRAARCRTLAGTCAASPRQAGGGMRITVRYISARWLASCATHFAGRCEDPSLCSDTTVGVNGGSGSRFPGAQRKLKVLPRDTFNTLKLINKPFIGRLSIVTLLASRRLAPTSFTGKPALQKVGGGRSSNQVHDRKHDSSVNLH</sequence>
<protein>
    <submittedName>
        <fullName evidence="2">Protein TRANSPARENT TESTA 12-like</fullName>
    </submittedName>
</protein>
<reference evidence="2 3" key="1">
    <citation type="journal article" date="2015" name="Proc. Natl. Acad. Sci. U.S.A.">
        <title>The resurrection genome of Boea hygrometrica: A blueprint for survival of dehydration.</title>
        <authorList>
            <person name="Xiao L."/>
            <person name="Yang G."/>
            <person name="Zhang L."/>
            <person name="Yang X."/>
            <person name="Zhao S."/>
            <person name="Ji Z."/>
            <person name="Zhou Q."/>
            <person name="Hu M."/>
            <person name="Wang Y."/>
            <person name="Chen M."/>
            <person name="Xu Y."/>
            <person name="Jin H."/>
            <person name="Xiao X."/>
            <person name="Hu G."/>
            <person name="Bao F."/>
            <person name="Hu Y."/>
            <person name="Wan P."/>
            <person name="Li L."/>
            <person name="Deng X."/>
            <person name="Kuang T."/>
            <person name="Xiang C."/>
            <person name="Zhu J.K."/>
            <person name="Oliver M.J."/>
            <person name="He Y."/>
        </authorList>
    </citation>
    <scope>NUCLEOTIDE SEQUENCE [LARGE SCALE GENOMIC DNA]</scope>
    <source>
        <strain evidence="3">cv. XS01</strain>
    </source>
</reference>
<dbReference type="EMBL" id="KV005417">
    <property type="protein sequence ID" value="KZV34084.1"/>
    <property type="molecule type" value="Genomic_DNA"/>
</dbReference>
<gene>
    <name evidence="2" type="ORF">F511_05766</name>
</gene>
<keyword evidence="3" id="KW-1185">Reference proteome</keyword>
<feature type="region of interest" description="Disordered" evidence="1">
    <location>
        <begin position="123"/>
        <end position="151"/>
    </location>
</feature>
<evidence type="ECO:0000313" key="3">
    <source>
        <dbReference type="Proteomes" id="UP000250235"/>
    </source>
</evidence>
<dbReference type="AlphaFoldDB" id="A0A2Z7BI54"/>
<proteinExistence type="predicted"/>
<feature type="compositionally biased region" description="Basic and acidic residues" evidence="1">
    <location>
        <begin position="139"/>
        <end position="151"/>
    </location>
</feature>
<accession>A0A2Z7BI54</accession>
<evidence type="ECO:0000256" key="1">
    <source>
        <dbReference type="SAM" id="MobiDB-lite"/>
    </source>
</evidence>
<name>A0A2Z7BI54_9LAMI</name>
<organism evidence="2 3">
    <name type="scientific">Dorcoceras hygrometricum</name>
    <dbReference type="NCBI Taxonomy" id="472368"/>
    <lineage>
        <taxon>Eukaryota</taxon>
        <taxon>Viridiplantae</taxon>
        <taxon>Streptophyta</taxon>
        <taxon>Embryophyta</taxon>
        <taxon>Tracheophyta</taxon>
        <taxon>Spermatophyta</taxon>
        <taxon>Magnoliopsida</taxon>
        <taxon>eudicotyledons</taxon>
        <taxon>Gunneridae</taxon>
        <taxon>Pentapetalae</taxon>
        <taxon>asterids</taxon>
        <taxon>lamiids</taxon>
        <taxon>Lamiales</taxon>
        <taxon>Gesneriaceae</taxon>
        <taxon>Didymocarpoideae</taxon>
        <taxon>Trichosporeae</taxon>
        <taxon>Loxocarpinae</taxon>
        <taxon>Dorcoceras</taxon>
    </lineage>
</organism>
<dbReference type="Proteomes" id="UP000250235">
    <property type="component" value="Unassembled WGS sequence"/>
</dbReference>